<proteinExistence type="predicted"/>
<reference evidence="2" key="1">
    <citation type="journal article" date="2021" name="Proc. Natl. Acad. Sci. U.S.A.">
        <title>A Catalog of Tens of Thousands of Viruses from Human Metagenomes Reveals Hidden Associations with Chronic Diseases.</title>
        <authorList>
            <person name="Tisza M.J."/>
            <person name="Buck C.B."/>
        </authorList>
    </citation>
    <scope>NUCLEOTIDE SEQUENCE</scope>
    <source>
        <strain evidence="2">CtDuC3</strain>
    </source>
</reference>
<sequence>MRDRVCWHMATYARTLSFNPKSLCLLEGCFSNLPSGTNEVSEAHTQPRTAQKNIST</sequence>
<accession>A0A8S5LMW4</accession>
<organism evidence="2">
    <name type="scientific">Siphoviridae sp. ctDuC3</name>
    <dbReference type="NCBI Taxonomy" id="2827563"/>
    <lineage>
        <taxon>Viruses</taxon>
        <taxon>Duplodnaviria</taxon>
        <taxon>Heunggongvirae</taxon>
        <taxon>Uroviricota</taxon>
        <taxon>Caudoviricetes</taxon>
    </lineage>
</organism>
<name>A0A8S5LMW4_9CAUD</name>
<evidence type="ECO:0000313" key="2">
    <source>
        <dbReference type="EMBL" id="DAD71286.1"/>
    </source>
</evidence>
<feature type="region of interest" description="Disordered" evidence="1">
    <location>
        <begin position="37"/>
        <end position="56"/>
    </location>
</feature>
<dbReference type="EMBL" id="BK015879">
    <property type="protein sequence ID" value="DAD71286.1"/>
    <property type="molecule type" value="Genomic_DNA"/>
</dbReference>
<evidence type="ECO:0000256" key="1">
    <source>
        <dbReference type="SAM" id="MobiDB-lite"/>
    </source>
</evidence>
<protein>
    <submittedName>
        <fullName evidence="2">Uncharacterized protein</fullName>
    </submittedName>
</protein>